<dbReference type="GO" id="GO:0006536">
    <property type="term" value="P:glutamate metabolic process"/>
    <property type="evidence" value="ECO:0007669"/>
    <property type="project" value="TreeGrafter"/>
</dbReference>
<dbReference type="FunFam" id="3.90.1640.20:FF:000001">
    <property type="entry name" value="D-glutamate cyclase, mitochondrial"/>
    <property type="match status" value="1"/>
</dbReference>
<gene>
    <name evidence="2" type="ORF">AGOR_G00111180</name>
</gene>
<reference evidence="2" key="1">
    <citation type="submission" date="2021-01" db="EMBL/GenBank/DDBJ databases">
        <authorList>
            <person name="Zahm M."/>
            <person name="Roques C."/>
            <person name="Cabau C."/>
            <person name="Klopp C."/>
            <person name="Donnadieu C."/>
            <person name="Jouanno E."/>
            <person name="Lampietro C."/>
            <person name="Louis A."/>
            <person name="Herpin A."/>
            <person name="Echchiki A."/>
            <person name="Berthelot C."/>
            <person name="Parey E."/>
            <person name="Roest-Crollius H."/>
            <person name="Braasch I."/>
            <person name="Postlethwait J."/>
            <person name="Bobe J."/>
            <person name="Montfort J."/>
            <person name="Bouchez O."/>
            <person name="Begum T."/>
            <person name="Mejri S."/>
            <person name="Adams A."/>
            <person name="Chen W.-J."/>
            <person name="Guiguen Y."/>
        </authorList>
    </citation>
    <scope>NUCLEOTIDE SEQUENCE</scope>
    <source>
        <tissue evidence="2">Blood</tissue>
    </source>
</reference>
<dbReference type="Gene3D" id="3.90.1640.20">
    <property type="entry name" value="TON_0340"/>
    <property type="match status" value="1"/>
</dbReference>
<dbReference type="GO" id="GO:0047820">
    <property type="term" value="F:D-glutamate cyclase activity"/>
    <property type="evidence" value="ECO:0007669"/>
    <property type="project" value="TreeGrafter"/>
</dbReference>
<dbReference type="PANTHER" id="PTHR32022">
    <property type="entry name" value="D-GLUTAMATE CYCLASE, MITOCHONDRIAL"/>
    <property type="match status" value="1"/>
</dbReference>
<dbReference type="OrthoDB" id="10262538at2759"/>
<protein>
    <recommendedName>
        <fullName evidence="1">D-glutamate cyclase-like C-terminal domain-containing protein</fullName>
    </recommendedName>
</protein>
<feature type="domain" description="D-glutamate cyclase-like C-terminal" evidence="1">
    <location>
        <begin position="47"/>
        <end position="359"/>
    </location>
</feature>
<evidence type="ECO:0000313" key="3">
    <source>
        <dbReference type="Proteomes" id="UP000829720"/>
    </source>
</evidence>
<dbReference type="AlphaFoldDB" id="A0A8T3DKH1"/>
<dbReference type="PANTHER" id="PTHR32022:SF10">
    <property type="entry name" value="D-GLUTAMATE CYCLASE, MITOCHONDRIAL"/>
    <property type="match status" value="1"/>
</dbReference>
<evidence type="ECO:0000313" key="2">
    <source>
        <dbReference type="EMBL" id="KAI1895867.1"/>
    </source>
</evidence>
<evidence type="ECO:0000259" key="1">
    <source>
        <dbReference type="Pfam" id="PF14336"/>
    </source>
</evidence>
<sequence>MFVSDRESSPAHLTSDPKQCPMALCISQQPLHYSLVSKATAQRIRTLEKIIGEDPGERGIKALFIQDELLKSSLSLSHASSVLITTGFPTHFKHDPPEENDGPPGAIAMAATLQALGKEVAIVTDHRALEMNIRIMKDAVEKGVIKTAVPVLSFQDSGPDSARHFLLHDGDPKRPRFDHLVAIERSGRAADGNYYNMRRVNIKHLVDPIDNLFTTAAEIPGINTTGIGDGGNELGMGKVKEAVSAYMPNGKFIACDVAADFAITAGVSNWGGYAVACALYLLNLCPIHERYLRCGLGFPPTPQQLSDWAASLPTVAKEENLLAILMHYGIRSGKTGNLAMEVDGLAFDPTHSTLIQRLNDATLQPRPPLA</sequence>
<comment type="caution">
    <text evidence="2">The sequence shown here is derived from an EMBL/GenBank/DDBJ whole genome shotgun (WGS) entry which is preliminary data.</text>
</comment>
<dbReference type="InterPro" id="IPR025504">
    <property type="entry name" value="GLUCM_C"/>
</dbReference>
<accession>A0A8T3DKH1</accession>
<organism evidence="2 3">
    <name type="scientific">Albula goreensis</name>
    <dbReference type="NCBI Taxonomy" id="1534307"/>
    <lineage>
        <taxon>Eukaryota</taxon>
        <taxon>Metazoa</taxon>
        <taxon>Chordata</taxon>
        <taxon>Craniata</taxon>
        <taxon>Vertebrata</taxon>
        <taxon>Euteleostomi</taxon>
        <taxon>Actinopterygii</taxon>
        <taxon>Neopterygii</taxon>
        <taxon>Teleostei</taxon>
        <taxon>Albuliformes</taxon>
        <taxon>Albulidae</taxon>
        <taxon>Albula</taxon>
    </lineage>
</organism>
<dbReference type="Pfam" id="PF14336">
    <property type="entry name" value="GLUCM-like_C"/>
    <property type="match status" value="1"/>
</dbReference>
<dbReference type="EMBL" id="JAERUA010000009">
    <property type="protein sequence ID" value="KAI1895867.1"/>
    <property type="molecule type" value="Genomic_DNA"/>
</dbReference>
<dbReference type="Proteomes" id="UP000829720">
    <property type="component" value="Unassembled WGS sequence"/>
</dbReference>
<proteinExistence type="predicted"/>
<name>A0A8T3DKH1_9TELE</name>
<keyword evidence="3" id="KW-1185">Reference proteome</keyword>